<evidence type="ECO:0000313" key="4">
    <source>
        <dbReference type="Proteomes" id="UP000007801"/>
    </source>
</evidence>
<keyword evidence="2" id="KW-0732">Signal</keyword>
<dbReference type="GO" id="GO:0007435">
    <property type="term" value="P:salivary gland morphogenesis"/>
    <property type="evidence" value="ECO:0007669"/>
    <property type="project" value="EnsemblMetazoa"/>
</dbReference>
<evidence type="ECO:0000256" key="2">
    <source>
        <dbReference type="SAM" id="SignalP"/>
    </source>
</evidence>
<dbReference type="CTD" id="33994"/>
<evidence type="ECO:0000256" key="1">
    <source>
        <dbReference type="SAM" id="MobiDB-lite"/>
    </source>
</evidence>
<dbReference type="PANTHER" id="PTHR21719:SF1">
    <property type="entry name" value="FI06402P-RELATED"/>
    <property type="match status" value="1"/>
</dbReference>
<dbReference type="GO" id="GO:0045089">
    <property type="term" value="P:positive regulation of innate immune response"/>
    <property type="evidence" value="ECO:0007669"/>
    <property type="project" value="EnsemblMetazoa"/>
</dbReference>
<accession>B3MUB3</accession>
<dbReference type="GO" id="GO:0045793">
    <property type="term" value="P:positive regulation of cell size"/>
    <property type="evidence" value="ECO:0007669"/>
    <property type="project" value="EnsemblMetazoa"/>
</dbReference>
<dbReference type="Proteomes" id="UP000007801">
    <property type="component" value="Unassembled WGS sequence"/>
</dbReference>
<dbReference type="EMBL" id="CH902624">
    <property type="protein sequence ID" value="EDV33442.2"/>
    <property type="molecule type" value="Genomic_DNA"/>
</dbReference>
<dbReference type="InterPro" id="IPR029034">
    <property type="entry name" value="Cystine-knot_cytokine"/>
</dbReference>
<dbReference type="Gene3D" id="2.10.90.10">
    <property type="entry name" value="Cystine-knot cytokines"/>
    <property type="match status" value="1"/>
</dbReference>
<sequence length="371" mass="42575">MSLKVKMNLLITMLVVVAEMVSGYSRYPMDTTTHAIAHNYGSRDFTLKSHSGISPLSQPITPSPEDYDEYGAVSQWGGRVPRHQPPFLRNHVRYSYSDHSNYVNANSLDDGFQSDQAPVGEVTADKMNRLGTPDAVPESRRTFPTQTSSPSELAMKHLTEIRREGRCRIPRKELVYMNEETNVQYFPRATFLHRCSKFSGCCELGYLCQAKNNTVEIVEKYFYVAVNVNDQGAKPRLIQLQNHTECECVKINEIRRKRSTSCQCPKHFTDFSLSESQWGERINTVLAQEQRCRCDCHLNNETCKRLKNGDEGFSVMERRRMQRGESSPPFCNYGLYDMKNGRCPRLYQHSNTNPSLQHHHQFQSKGHNGNS</sequence>
<organism evidence="3 4">
    <name type="scientific">Drosophila ananassae</name>
    <name type="common">Fruit fly</name>
    <dbReference type="NCBI Taxonomy" id="7217"/>
    <lineage>
        <taxon>Eukaryota</taxon>
        <taxon>Metazoa</taxon>
        <taxon>Ecdysozoa</taxon>
        <taxon>Arthropoda</taxon>
        <taxon>Hexapoda</taxon>
        <taxon>Insecta</taxon>
        <taxon>Pterygota</taxon>
        <taxon>Neoptera</taxon>
        <taxon>Endopterygota</taxon>
        <taxon>Diptera</taxon>
        <taxon>Brachycera</taxon>
        <taxon>Muscomorpha</taxon>
        <taxon>Ephydroidea</taxon>
        <taxon>Drosophilidae</taxon>
        <taxon>Drosophila</taxon>
        <taxon>Sophophora</taxon>
    </lineage>
</organism>
<dbReference type="FunCoup" id="B3MUB3">
    <property type="interactions" value="9"/>
</dbReference>
<feature type="signal peptide" evidence="2">
    <location>
        <begin position="1"/>
        <end position="23"/>
    </location>
</feature>
<gene>
    <name evidence="3" type="primary">Dana\GF24471</name>
    <name evidence="3" type="synonym">dana_GLEANR_919</name>
    <name evidence="3" type="ORF">GF24471</name>
</gene>
<dbReference type="eggNOG" id="ENOG502S1KT">
    <property type="taxonomic scope" value="Eukaryota"/>
</dbReference>
<name>B3MUB3_DROAN</name>
<dbReference type="GO" id="GO:0035172">
    <property type="term" value="P:hemocyte proliferation"/>
    <property type="evidence" value="ECO:0007669"/>
    <property type="project" value="EnsemblMetazoa"/>
</dbReference>
<dbReference type="KEGG" id="dan:6507103"/>
<proteinExistence type="predicted"/>
<dbReference type="PANTHER" id="PTHR21719">
    <property type="entry name" value="FI06402P-RELATED"/>
    <property type="match status" value="1"/>
</dbReference>
<reference evidence="3 4" key="1">
    <citation type="journal article" date="2007" name="Nature">
        <title>Evolution of genes and genomes on the Drosophila phylogeny.</title>
        <authorList>
            <consortium name="Drosophila 12 Genomes Consortium"/>
            <person name="Clark A.G."/>
            <person name="Eisen M.B."/>
            <person name="Smith D.R."/>
            <person name="Bergman C.M."/>
            <person name="Oliver B."/>
            <person name="Markow T.A."/>
            <person name="Kaufman T.C."/>
            <person name="Kellis M."/>
            <person name="Gelbart W."/>
            <person name="Iyer V.N."/>
            <person name="Pollard D.A."/>
            <person name="Sackton T.B."/>
            <person name="Larracuente A.M."/>
            <person name="Singh N.D."/>
            <person name="Abad J.P."/>
            <person name="Abt D.N."/>
            <person name="Adryan B."/>
            <person name="Aguade M."/>
            <person name="Akashi H."/>
            <person name="Anderson W.W."/>
            <person name="Aquadro C.F."/>
            <person name="Ardell D.H."/>
            <person name="Arguello R."/>
            <person name="Artieri C.G."/>
            <person name="Barbash D.A."/>
            <person name="Barker D."/>
            <person name="Barsanti P."/>
            <person name="Batterham P."/>
            <person name="Batzoglou S."/>
            <person name="Begun D."/>
            <person name="Bhutkar A."/>
            <person name="Blanco E."/>
            <person name="Bosak S.A."/>
            <person name="Bradley R.K."/>
            <person name="Brand A.D."/>
            <person name="Brent M.R."/>
            <person name="Brooks A.N."/>
            <person name="Brown R.H."/>
            <person name="Butlin R.K."/>
            <person name="Caggese C."/>
            <person name="Calvi B.R."/>
            <person name="Bernardo de Carvalho A."/>
            <person name="Caspi A."/>
            <person name="Castrezana S."/>
            <person name="Celniker S.E."/>
            <person name="Chang J.L."/>
            <person name="Chapple C."/>
            <person name="Chatterji S."/>
            <person name="Chinwalla A."/>
            <person name="Civetta A."/>
            <person name="Clifton S.W."/>
            <person name="Comeron J.M."/>
            <person name="Costello J.C."/>
            <person name="Coyne J.A."/>
            <person name="Daub J."/>
            <person name="David R.G."/>
            <person name="Delcher A.L."/>
            <person name="Delehaunty K."/>
            <person name="Do C.B."/>
            <person name="Ebling H."/>
            <person name="Edwards K."/>
            <person name="Eickbush T."/>
            <person name="Evans J.D."/>
            <person name="Filipski A."/>
            <person name="Findeiss S."/>
            <person name="Freyhult E."/>
            <person name="Fulton L."/>
            <person name="Fulton R."/>
            <person name="Garcia A.C."/>
            <person name="Gardiner A."/>
            <person name="Garfield D.A."/>
            <person name="Garvin B.E."/>
            <person name="Gibson G."/>
            <person name="Gilbert D."/>
            <person name="Gnerre S."/>
            <person name="Godfrey J."/>
            <person name="Good R."/>
            <person name="Gotea V."/>
            <person name="Gravely B."/>
            <person name="Greenberg A.J."/>
            <person name="Griffiths-Jones S."/>
            <person name="Gross S."/>
            <person name="Guigo R."/>
            <person name="Gustafson E.A."/>
            <person name="Haerty W."/>
            <person name="Hahn M.W."/>
            <person name="Halligan D.L."/>
            <person name="Halpern A.L."/>
            <person name="Halter G.M."/>
            <person name="Han M.V."/>
            <person name="Heger A."/>
            <person name="Hillier L."/>
            <person name="Hinrichs A.S."/>
            <person name="Holmes I."/>
            <person name="Hoskins R.A."/>
            <person name="Hubisz M.J."/>
            <person name="Hultmark D."/>
            <person name="Huntley M.A."/>
            <person name="Jaffe D.B."/>
            <person name="Jagadeeshan S."/>
            <person name="Jeck W.R."/>
            <person name="Johnson J."/>
            <person name="Jones C.D."/>
            <person name="Jordan W.C."/>
            <person name="Karpen G.H."/>
            <person name="Kataoka E."/>
            <person name="Keightley P.D."/>
            <person name="Kheradpour P."/>
            <person name="Kirkness E.F."/>
            <person name="Koerich L.B."/>
            <person name="Kristiansen K."/>
            <person name="Kudrna D."/>
            <person name="Kulathinal R.J."/>
            <person name="Kumar S."/>
            <person name="Kwok R."/>
            <person name="Lander E."/>
            <person name="Langley C.H."/>
            <person name="Lapoint R."/>
            <person name="Lazzaro B.P."/>
            <person name="Lee S.J."/>
            <person name="Levesque L."/>
            <person name="Li R."/>
            <person name="Lin C.F."/>
            <person name="Lin M.F."/>
            <person name="Lindblad-Toh K."/>
            <person name="Llopart A."/>
            <person name="Long M."/>
            <person name="Low L."/>
            <person name="Lozovsky E."/>
            <person name="Lu J."/>
            <person name="Luo M."/>
            <person name="Machado C.A."/>
            <person name="Makalowski W."/>
            <person name="Marzo M."/>
            <person name="Matsuda M."/>
            <person name="Matzkin L."/>
            <person name="McAllister B."/>
            <person name="McBride C.S."/>
            <person name="McKernan B."/>
            <person name="McKernan K."/>
            <person name="Mendez-Lago M."/>
            <person name="Minx P."/>
            <person name="Mollenhauer M.U."/>
            <person name="Montooth K."/>
            <person name="Mount S.M."/>
            <person name="Mu X."/>
            <person name="Myers E."/>
            <person name="Negre B."/>
            <person name="Newfeld S."/>
            <person name="Nielsen R."/>
            <person name="Noor M.A."/>
            <person name="O'Grady P."/>
            <person name="Pachter L."/>
            <person name="Papaceit M."/>
            <person name="Parisi M.J."/>
            <person name="Parisi M."/>
            <person name="Parts L."/>
            <person name="Pedersen J.S."/>
            <person name="Pesole G."/>
            <person name="Phillippy A.M."/>
            <person name="Ponting C.P."/>
            <person name="Pop M."/>
            <person name="Porcelli D."/>
            <person name="Powell J.R."/>
            <person name="Prohaska S."/>
            <person name="Pruitt K."/>
            <person name="Puig M."/>
            <person name="Quesneville H."/>
            <person name="Ram K.R."/>
            <person name="Rand D."/>
            <person name="Rasmussen M.D."/>
            <person name="Reed L.K."/>
            <person name="Reenan R."/>
            <person name="Reily A."/>
            <person name="Remington K.A."/>
            <person name="Rieger T.T."/>
            <person name="Ritchie M.G."/>
            <person name="Robin C."/>
            <person name="Rogers Y.H."/>
            <person name="Rohde C."/>
            <person name="Rozas J."/>
            <person name="Rubenfield M.J."/>
            <person name="Ruiz A."/>
            <person name="Russo S."/>
            <person name="Salzberg S.L."/>
            <person name="Sanchez-Gracia A."/>
            <person name="Saranga D.J."/>
            <person name="Sato H."/>
            <person name="Schaeffer S.W."/>
            <person name="Schatz M.C."/>
            <person name="Schlenke T."/>
            <person name="Schwartz R."/>
            <person name="Segarra C."/>
            <person name="Singh R.S."/>
            <person name="Sirot L."/>
            <person name="Sirota M."/>
            <person name="Sisneros N.B."/>
            <person name="Smith C.D."/>
            <person name="Smith T.F."/>
            <person name="Spieth J."/>
            <person name="Stage D.E."/>
            <person name="Stark A."/>
            <person name="Stephan W."/>
            <person name="Strausberg R.L."/>
            <person name="Strempel S."/>
            <person name="Sturgill D."/>
            <person name="Sutton G."/>
            <person name="Sutton G.G."/>
            <person name="Tao W."/>
            <person name="Teichmann S."/>
            <person name="Tobari Y.N."/>
            <person name="Tomimura Y."/>
            <person name="Tsolas J.M."/>
            <person name="Valente V.L."/>
            <person name="Venter E."/>
            <person name="Venter J.C."/>
            <person name="Vicario S."/>
            <person name="Vieira F.G."/>
            <person name="Vilella A.J."/>
            <person name="Villasante A."/>
            <person name="Walenz B."/>
            <person name="Wang J."/>
            <person name="Wasserman M."/>
            <person name="Watts T."/>
            <person name="Wilson D."/>
            <person name="Wilson R.K."/>
            <person name="Wing R.A."/>
            <person name="Wolfner M.F."/>
            <person name="Wong A."/>
            <person name="Wong G.K."/>
            <person name="Wu C.I."/>
            <person name="Wu G."/>
            <person name="Yamamoto D."/>
            <person name="Yang H.P."/>
            <person name="Yang S.P."/>
            <person name="Yorke J.A."/>
            <person name="Yoshida K."/>
            <person name="Zdobnov E."/>
            <person name="Zhang P."/>
            <person name="Zhang Y."/>
            <person name="Zimin A.V."/>
            <person name="Baldwin J."/>
            <person name="Abdouelleil A."/>
            <person name="Abdulkadir J."/>
            <person name="Abebe A."/>
            <person name="Abera B."/>
            <person name="Abreu J."/>
            <person name="Acer S.C."/>
            <person name="Aftuck L."/>
            <person name="Alexander A."/>
            <person name="An P."/>
            <person name="Anderson E."/>
            <person name="Anderson S."/>
            <person name="Arachi H."/>
            <person name="Azer M."/>
            <person name="Bachantsang P."/>
            <person name="Barry A."/>
            <person name="Bayul T."/>
            <person name="Berlin A."/>
            <person name="Bessette D."/>
            <person name="Bloom T."/>
            <person name="Blye J."/>
            <person name="Boguslavskiy L."/>
            <person name="Bonnet C."/>
            <person name="Boukhgalter B."/>
            <person name="Bourzgui I."/>
            <person name="Brown A."/>
            <person name="Cahill P."/>
            <person name="Channer S."/>
            <person name="Cheshatsang Y."/>
            <person name="Chuda L."/>
            <person name="Citroen M."/>
            <person name="Collymore A."/>
            <person name="Cooke P."/>
            <person name="Costello M."/>
            <person name="D'Aco K."/>
            <person name="Daza R."/>
            <person name="De Haan G."/>
            <person name="DeGray S."/>
            <person name="DeMaso C."/>
            <person name="Dhargay N."/>
            <person name="Dooley K."/>
            <person name="Dooley E."/>
            <person name="Doricent M."/>
            <person name="Dorje P."/>
            <person name="Dorjee K."/>
            <person name="Dupes A."/>
            <person name="Elong R."/>
            <person name="Falk J."/>
            <person name="Farina A."/>
            <person name="Faro S."/>
            <person name="Ferguson D."/>
            <person name="Fisher S."/>
            <person name="Foley C.D."/>
            <person name="Franke A."/>
            <person name="Friedrich D."/>
            <person name="Gadbois L."/>
            <person name="Gearin G."/>
            <person name="Gearin C.R."/>
            <person name="Giannoukos G."/>
            <person name="Goode T."/>
            <person name="Graham J."/>
            <person name="Grandbois E."/>
            <person name="Grewal S."/>
            <person name="Gyaltsen K."/>
            <person name="Hafez N."/>
            <person name="Hagos B."/>
            <person name="Hall J."/>
            <person name="Henson C."/>
            <person name="Hollinger A."/>
            <person name="Honan T."/>
            <person name="Huard M.D."/>
            <person name="Hughes L."/>
            <person name="Hurhula B."/>
            <person name="Husby M.E."/>
            <person name="Kamat A."/>
            <person name="Kanga B."/>
            <person name="Kashin S."/>
            <person name="Khazanovich D."/>
            <person name="Kisner P."/>
            <person name="Lance K."/>
            <person name="Lara M."/>
            <person name="Lee W."/>
            <person name="Lennon N."/>
            <person name="Letendre F."/>
            <person name="LeVine R."/>
            <person name="Lipovsky A."/>
            <person name="Liu X."/>
            <person name="Liu J."/>
            <person name="Liu S."/>
            <person name="Lokyitsang T."/>
            <person name="Lokyitsang Y."/>
            <person name="Lubonja R."/>
            <person name="Lui A."/>
            <person name="MacDonald P."/>
            <person name="Magnisalis V."/>
            <person name="Maru K."/>
            <person name="Matthews C."/>
            <person name="McCusker W."/>
            <person name="McDonough S."/>
            <person name="Mehta T."/>
            <person name="Meldrim J."/>
            <person name="Meneus L."/>
            <person name="Mihai O."/>
            <person name="Mihalev A."/>
            <person name="Mihova T."/>
            <person name="Mittelman R."/>
            <person name="Mlenga V."/>
            <person name="Montmayeur A."/>
            <person name="Mulrain L."/>
            <person name="Navidi A."/>
            <person name="Naylor J."/>
            <person name="Negash T."/>
            <person name="Nguyen T."/>
            <person name="Nguyen N."/>
            <person name="Nicol R."/>
            <person name="Norbu C."/>
            <person name="Norbu N."/>
            <person name="Novod N."/>
            <person name="O'Neill B."/>
            <person name="Osman S."/>
            <person name="Markiewicz E."/>
            <person name="Oyono O.L."/>
            <person name="Patti C."/>
            <person name="Phunkhang P."/>
            <person name="Pierre F."/>
            <person name="Priest M."/>
            <person name="Raghuraman S."/>
            <person name="Rege F."/>
            <person name="Reyes R."/>
            <person name="Rise C."/>
            <person name="Rogov P."/>
            <person name="Ross K."/>
            <person name="Ryan E."/>
            <person name="Settipalli S."/>
            <person name="Shea T."/>
            <person name="Sherpa N."/>
            <person name="Shi L."/>
            <person name="Shih D."/>
            <person name="Sparrow T."/>
            <person name="Spaulding J."/>
            <person name="Stalker J."/>
            <person name="Stange-Thomann N."/>
            <person name="Stavropoulos S."/>
            <person name="Stone C."/>
            <person name="Strader C."/>
            <person name="Tesfaye S."/>
            <person name="Thomson T."/>
            <person name="Thoulutsang Y."/>
            <person name="Thoulutsang D."/>
            <person name="Topham K."/>
            <person name="Topping I."/>
            <person name="Tsamla T."/>
            <person name="Vassiliev H."/>
            <person name="Vo A."/>
            <person name="Wangchuk T."/>
            <person name="Wangdi T."/>
            <person name="Weiand M."/>
            <person name="Wilkinson J."/>
            <person name="Wilson A."/>
            <person name="Yadav S."/>
            <person name="Young G."/>
            <person name="Yu Q."/>
            <person name="Zembek L."/>
            <person name="Zhong D."/>
            <person name="Zimmer A."/>
            <person name="Zwirko Z."/>
            <person name="Jaffe D.B."/>
            <person name="Alvarez P."/>
            <person name="Brockman W."/>
            <person name="Butler J."/>
            <person name="Chin C."/>
            <person name="Gnerre S."/>
            <person name="Grabherr M."/>
            <person name="Kleber M."/>
            <person name="Mauceli E."/>
            <person name="MacCallum I."/>
        </authorList>
    </citation>
    <scope>NUCLEOTIDE SEQUENCE [LARGE SCALE GENOMIC DNA]</scope>
    <source>
        <strain evidence="4">Tucson 14024-0371.13</strain>
    </source>
</reference>
<dbReference type="GO" id="GO:0035099">
    <property type="term" value="P:hemocyte migration"/>
    <property type="evidence" value="ECO:0007669"/>
    <property type="project" value="EnsemblMetazoa"/>
</dbReference>
<feature type="chain" id="PRO_5006454957" evidence="2">
    <location>
        <begin position="24"/>
        <end position="371"/>
    </location>
</feature>
<dbReference type="STRING" id="7217.B3MUB3"/>
<evidence type="ECO:0000313" key="3">
    <source>
        <dbReference type="EMBL" id="EDV33442.2"/>
    </source>
</evidence>
<dbReference type="InParanoid" id="B3MUB3"/>
<dbReference type="GO" id="GO:0042056">
    <property type="term" value="F:chemoattractant activity"/>
    <property type="evidence" value="ECO:0007669"/>
    <property type="project" value="EnsemblMetazoa"/>
</dbReference>
<dbReference type="GO" id="GO:0030335">
    <property type="term" value="P:positive regulation of cell migration"/>
    <property type="evidence" value="ECO:0007669"/>
    <property type="project" value="EnsemblMetazoa"/>
</dbReference>
<keyword evidence="4" id="KW-1185">Reference proteome</keyword>
<dbReference type="GO" id="GO:0005615">
    <property type="term" value="C:extracellular space"/>
    <property type="evidence" value="ECO:0007669"/>
    <property type="project" value="EnsemblMetazoa"/>
</dbReference>
<dbReference type="GeneID" id="6507103"/>
<protein>
    <submittedName>
        <fullName evidence="3">Uncharacterized protein</fullName>
    </submittedName>
</protein>
<dbReference type="HOGENOM" id="CLU_718191_0_0_1"/>
<dbReference type="SUPFAM" id="SSF57501">
    <property type="entry name" value="Cystine-knot cytokines"/>
    <property type="match status" value="1"/>
</dbReference>
<feature type="region of interest" description="Disordered" evidence="1">
    <location>
        <begin position="130"/>
        <end position="151"/>
    </location>
</feature>
<dbReference type="GO" id="GO:0048542">
    <property type="term" value="P:lymph gland development"/>
    <property type="evidence" value="ECO:0007669"/>
    <property type="project" value="EnsemblMetazoa"/>
</dbReference>
<dbReference type="GO" id="GO:0016322">
    <property type="term" value="P:neuron remodeling"/>
    <property type="evidence" value="ECO:0007669"/>
    <property type="project" value="EnsemblMetazoa"/>
</dbReference>
<dbReference type="GO" id="GO:0008347">
    <property type="term" value="P:glial cell migration"/>
    <property type="evidence" value="ECO:0007669"/>
    <property type="project" value="EnsemblMetazoa"/>
</dbReference>
<dbReference type="AlphaFoldDB" id="B3MUB3"/>
<feature type="compositionally biased region" description="Polar residues" evidence="1">
    <location>
        <begin position="142"/>
        <end position="151"/>
    </location>
</feature>
<dbReference type="OrthoDB" id="6370328at2759"/>
<dbReference type="GO" id="GO:0002921">
    <property type="term" value="P:negative regulation of humoral immune response"/>
    <property type="evidence" value="ECO:0007669"/>
    <property type="project" value="EnsemblMetazoa"/>
</dbReference>
<dbReference type="GO" id="GO:0048010">
    <property type="term" value="P:vascular endothelial growth factor receptor signaling pathway"/>
    <property type="evidence" value="ECO:0007669"/>
    <property type="project" value="EnsemblMetazoa"/>
</dbReference>